<protein>
    <submittedName>
        <fullName evidence="2">Uncharacterized protein</fullName>
    </submittedName>
</protein>
<organism evidence="2 3">
    <name type="scientific">Brachionus plicatilis</name>
    <name type="common">Marine rotifer</name>
    <name type="synonym">Brachionus muelleri</name>
    <dbReference type="NCBI Taxonomy" id="10195"/>
    <lineage>
        <taxon>Eukaryota</taxon>
        <taxon>Metazoa</taxon>
        <taxon>Spiralia</taxon>
        <taxon>Gnathifera</taxon>
        <taxon>Rotifera</taxon>
        <taxon>Eurotatoria</taxon>
        <taxon>Monogononta</taxon>
        <taxon>Pseudotrocha</taxon>
        <taxon>Ploima</taxon>
        <taxon>Brachionidae</taxon>
        <taxon>Brachionus</taxon>
    </lineage>
</organism>
<evidence type="ECO:0000313" key="2">
    <source>
        <dbReference type="EMBL" id="RMZ99820.1"/>
    </source>
</evidence>
<keyword evidence="1" id="KW-0472">Membrane</keyword>
<name>A0A3M7PM65_BRAPC</name>
<gene>
    <name evidence="2" type="ORF">BpHYR1_007072</name>
</gene>
<proteinExistence type="predicted"/>
<accession>A0A3M7PM65</accession>
<comment type="caution">
    <text evidence="2">The sequence shown here is derived from an EMBL/GenBank/DDBJ whole genome shotgun (WGS) entry which is preliminary data.</text>
</comment>
<evidence type="ECO:0000256" key="1">
    <source>
        <dbReference type="SAM" id="Phobius"/>
    </source>
</evidence>
<dbReference type="Proteomes" id="UP000276133">
    <property type="component" value="Unassembled WGS sequence"/>
</dbReference>
<dbReference type="AlphaFoldDB" id="A0A3M7PM65"/>
<evidence type="ECO:0000313" key="3">
    <source>
        <dbReference type="Proteomes" id="UP000276133"/>
    </source>
</evidence>
<reference evidence="2 3" key="1">
    <citation type="journal article" date="2018" name="Sci. Rep.">
        <title>Genomic signatures of local adaptation to the degree of environmental predictability in rotifers.</title>
        <authorList>
            <person name="Franch-Gras L."/>
            <person name="Hahn C."/>
            <person name="Garcia-Roger E.M."/>
            <person name="Carmona M.J."/>
            <person name="Serra M."/>
            <person name="Gomez A."/>
        </authorList>
    </citation>
    <scope>NUCLEOTIDE SEQUENCE [LARGE SCALE GENOMIC DNA]</scope>
    <source>
        <strain evidence="2">HYR1</strain>
    </source>
</reference>
<keyword evidence="1" id="KW-0812">Transmembrane</keyword>
<keyword evidence="3" id="KW-1185">Reference proteome</keyword>
<sequence length="70" mass="8674">MYKINKELSEQTLEKPKCTDETIEENHFIFHTIHYKYKGLISNLNFFQILLIYFQFKLKMNLQIKLREKF</sequence>
<dbReference type="EMBL" id="REGN01010032">
    <property type="protein sequence ID" value="RMZ99820.1"/>
    <property type="molecule type" value="Genomic_DNA"/>
</dbReference>
<feature type="transmembrane region" description="Helical" evidence="1">
    <location>
        <begin position="40"/>
        <end position="58"/>
    </location>
</feature>
<keyword evidence="1" id="KW-1133">Transmembrane helix</keyword>